<dbReference type="AlphaFoldDB" id="A0A1F6GRM8"/>
<evidence type="ECO:0000313" key="1">
    <source>
        <dbReference type="EMBL" id="OGH00719.1"/>
    </source>
</evidence>
<proteinExistence type="predicted"/>
<sequence length="272" mass="29971">MREAQGFGGAASYAKFCTPLLEALDQAKMPLLMGLSGAQGSGKTNLAQALSRLLMAERGLRVLVLSLDDFYLTQTERKTLGQEVHPLAATRGVPGTHDLVLLQAAIHAALGGGPVVVPRFDKSKDDRAGFTELKGPFDLVIFEGWCLGAKPQGMPRKPINALEAQEDSQGVWRSWVEARLEAYQPLFSQVGLWAFLAAPDWPIVAKWRKAQEMDLKKAGRAAPMLEPGVLDRFMMFYQGISLRLLEQMPQQADWCGFLDADQRIVSIRTGFK</sequence>
<protein>
    <recommendedName>
        <fullName evidence="3">Kinase</fullName>
    </recommendedName>
</protein>
<organism evidence="1 2">
    <name type="scientific">Candidatus Lambdaproteobacteria bacterium RIFOXYD2_FULL_56_26</name>
    <dbReference type="NCBI Taxonomy" id="1817773"/>
    <lineage>
        <taxon>Bacteria</taxon>
        <taxon>Pseudomonadati</taxon>
        <taxon>Pseudomonadota</taxon>
        <taxon>Candidatus Lambdaproteobacteria</taxon>
    </lineage>
</organism>
<comment type="caution">
    <text evidence="1">The sequence shown here is derived from an EMBL/GenBank/DDBJ whole genome shotgun (WGS) entry which is preliminary data.</text>
</comment>
<dbReference type="SUPFAM" id="SSF52540">
    <property type="entry name" value="P-loop containing nucleoside triphosphate hydrolases"/>
    <property type="match status" value="1"/>
</dbReference>
<gene>
    <name evidence="1" type="ORF">A2557_03390</name>
</gene>
<accession>A0A1F6GRM8</accession>
<dbReference type="EMBL" id="MFNF01000043">
    <property type="protein sequence ID" value="OGH00719.1"/>
    <property type="molecule type" value="Genomic_DNA"/>
</dbReference>
<dbReference type="Proteomes" id="UP000177583">
    <property type="component" value="Unassembled WGS sequence"/>
</dbReference>
<dbReference type="InterPro" id="IPR027417">
    <property type="entry name" value="P-loop_NTPase"/>
</dbReference>
<dbReference type="Gene3D" id="3.40.50.300">
    <property type="entry name" value="P-loop containing nucleotide triphosphate hydrolases"/>
    <property type="match status" value="1"/>
</dbReference>
<name>A0A1F6GRM8_9PROT</name>
<evidence type="ECO:0000313" key="2">
    <source>
        <dbReference type="Proteomes" id="UP000177583"/>
    </source>
</evidence>
<reference evidence="1 2" key="1">
    <citation type="journal article" date="2016" name="Nat. Commun.">
        <title>Thousands of microbial genomes shed light on interconnected biogeochemical processes in an aquifer system.</title>
        <authorList>
            <person name="Anantharaman K."/>
            <person name="Brown C.T."/>
            <person name="Hug L.A."/>
            <person name="Sharon I."/>
            <person name="Castelle C.J."/>
            <person name="Probst A.J."/>
            <person name="Thomas B.C."/>
            <person name="Singh A."/>
            <person name="Wilkins M.J."/>
            <person name="Karaoz U."/>
            <person name="Brodie E.L."/>
            <person name="Williams K.H."/>
            <person name="Hubbard S.S."/>
            <person name="Banfield J.F."/>
        </authorList>
    </citation>
    <scope>NUCLEOTIDE SEQUENCE [LARGE SCALE GENOMIC DNA]</scope>
</reference>
<dbReference type="PRINTS" id="PR00988">
    <property type="entry name" value="URIDINKINASE"/>
</dbReference>
<dbReference type="PANTHER" id="PTHR10285">
    <property type="entry name" value="URIDINE KINASE"/>
    <property type="match status" value="1"/>
</dbReference>
<evidence type="ECO:0008006" key="3">
    <source>
        <dbReference type="Google" id="ProtNLM"/>
    </source>
</evidence>